<dbReference type="PANTHER" id="PTHR33529">
    <property type="entry name" value="SLR0882 PROTEIN-RELATED"/>
    <property type="match status" value="1"/>
</dbReference>
<sequence>MIFERTARREFAQAAAGISIVLLAIVTSIQLIRLLKDAAGGHVAPEGVVALLGFALVKFLPMLLTLTLFVSVLLPLTRMYRDSEMVVWFASGMPLTDWLRPVLRFALPLVVVIAVLSLSLSPWANRVQGDYLAELSARSELTTISPGAFTEVRNGRLVYFVERLDGEVDKIGNVFMASIQEGKLGVVMSVGGRQETRENGDRFLVLENGRRYEVEPGSAAFKIMDFERYAVRNSGGEVRKTSMSPSRMSLAELLEQPSAENLGELIWRLAMPVSALLLAVMALPLAYVNPRSGRSANLLIAILVYAIYSNLILTCQAWFIGGKLPFLVAVLLPHVLMLLPMVALYYGRMSGFRLKRVNAAGVMR</sequence>
<evidence type="ECO:0000256" key="6">
    <source>
        <dbReference type="ARBA" id="ARBA00022692"/>
    </source>
</evidence>
<evidence type="ECO:0000256" key="5">
    <source>
        <dbReference type="ARBA" id="ARBA00022519"/>
    </source>
</evidence>
<feature type="transmembrane region" description="Helical" evidence="9">
    <location>
        <begin position="102"/>
        <end position="124"/>
    </location>
</feature>
<feature type="transmembrane region" description="Helical" evidence="9">
    <location>
        <begin position="12"/>
        <end position="32"/>
    </location>
</feature>
<dbReference type="EMBL" id="CP151406">
    <property type="protein sequence ID" value="WZJ21030.1"/>
    <property type="molecule type" value="Genomic_DNA"/>
</dbReference>
<feature type="transmembrane region" description="Helical" evidence="9">
    <location>
        <begin position="52"/>
        <end position="76"/>
    </location>
</feature>
<name>A0ABZ2XI34_9RHOO</name>
<dbReference type="RefSeq" id="WP_028994659.1">
    <property type="nucleotide sequence ID" value="NZ_CP151406.1"/>
</dbReference>
<feature type="transmembrane region" description="Helical" evidence="9">
    <location>
        <begin position="265"/>
        <end position="286"/>
    </location>
</feature>
<protein>
    <recommendedName>
        <fullName evidence="2">Lipopolysaccharide export system permease protein LptF</fullName>
    </recommendedName>
</protein>
<evidence type="ECO:0000256" key="9">
    <source>
        <dbReference type="SAM" id="Phobius"/>
    </source>
</evidence>
<evidence type="ECO:0000256" key="8">
    <source>
        <dbReference type="ARBA" id="ARBA00023136"/>
    </source>
</evidence>
<keyword evidence="11" id="KW-1185">Reference proteome</keyword>
<evidence type="ECO:0000256" key="1">
    <source>
        <dbReference type="ARBA" id="ARBA00004429"/>
    </source>
</evidence>
<reference evidence="10 11" key="1">
    <citation type="submission" date="2024-04" db="EMBL/GenBank/DDBJ databases">
        <title>Dissimilatory iodate-reducing microorganisms contribute to the enrichment of iodine in groundwater.</title>
        <authorList>
            <person name="Jiang Z."/>
        </authorList>
    </citation>
    <scope>NUCLEOTIDE SEQUENCE [LARGE SCALE GENOMIC DNA]</scope>
    <source>
        <strain evidence="10 11">NCP973</strain>
    </source>
</reference>
<comment type="subcellular location">
    <subcellularLocation>
        <location evidence="1">Cell inner membrane</location>
        <topology evidence="1">Multi-pass membrane protein</topology>
    </subcellularLocation>
</comment>
<dbReference type="InterPro" id="IPR005495">
    <property type="entry name" value="LptG/LptF_permease"/>
</dbReference>
<keyword evidence="4" id="KW-1003">Cell membrane</keyword>
<dbReference type="InterPro" id="IPR030922">
    <property type="entry name" value="LptF"/>
</dbReference>
<keyword evidence="3" id="KW-0813">Transport</keyword>
<evidence type="ECO:0000256" key="2">
    <source>
        <dbReference type="ARBA" id="ARBA00014213"/>
    </source>
</evidence>
<feature type="transmembrane region" description="Helical" evidence="9">
    <location>
        <begin position="298"/>
        <end position="320"/>
    </location>
</feature>
<evidence type="ECO:0000256" key="7">
    <source>
        <dbReference type="ARBA" id="ARBA00022989"/>
    </source>
</evidence>
<evidence type="ECO:0000313" key="10">
    <source>
        <dbReference type="EMBL" id="WZJ21030.1"/>
    </source>
</evidence>
<evidence type="ECO:0000313" key="11">
    <source>
        <dbReference type="Proteomes" id="UP001479520"/>
    </source>
</evidence>
<dbReference type="Proteomes" id="UP001479520">
    <property type="component" value="Chromosome"/>
</dbReference>
<evidence type="ECO:0000256" key="4">
    <source>
        <dbReference type="ARBA" id="ARBA00022475"/>
    </source>
</evidence>
<dbReference type="Pfam" id="PF03739">
    <property type="entry name" value="LptF_LptG"/>
    <property type="match status" value="1"/>
</dbReference>
<keyword evidence="5" id="KW-0997">Cell inner membrane</keyword>
<keyword evidence="7 9" id="KW-1133">Transmembrane helix</keyword>
<gene>
    <name evidence="10" type="primary">lptF</name>
    <name evidence="10" type="ORF">AADV58_13910</name>
</gene>
<feature type="transmembrane region" description="Helical" evidence="9">
    <location>
        <begin position="326"/>
        <end position="346"/>
    </location>
</feature>
<keyword evidence="8 9" id="KW-0472">Membrane</keyword>
<keyword evidence="6 9" id="KW-0812">Transmembrane</keyword>
<organism evidence="10 11">
    <name type="scientific">Azonexus hydrophilus</name>
    <dbReference type="NCBI Taxonomy" id="418702"/>
    <lineage>
        <taxon>Bacteria</taxon>
        <taxon>Pseudomonadati</taxon>
        <taxon>Pseudomonadota</taxon>
        <taxon>Betaproteobacteria</taxon>
        <taxon>Rhodocyclales</taxon>
        <taxon>Azonexaceae</taxon>
        <taxon>Azonexus</taxon>
    </lineage>
</organism>
<dbReference type="NCBIfam" id="TIGR04407">
    <property type="entry name" value="LptF_YjgP"/>
    <property type="match status" value="1"/>
</dbReference>
<proteinExistence type="predicted"/>
<dbReference type="PANTHER" id="PTHR33529:SF7">
    <property type="entry name" value="LIPOPOLYSACCHARIDE EXPORT SYSTEM PERMEASE PROTEIN LPTF"/>
    <property type="match status" value="1"/>
</dbReference>
<evidence type="ECO:0000256" key="3">
    <source>
        <dbReference type="ARBA" id="ARBA00022448"/>
    </source>
</evidence>
<accession>A0ABZ2XI34</accession>